<name>A0A1D9PD23_9FLAO</name>
<organism evidence="1 2">
    <name type="scientific">Flavobacterium commune</name>
    <dbReference type="NCBI Taxonomy" id="1306519"/>
    <lineage>
        <taxon>Bacteria</taxon>
        <taxon>Pseudomonadati</taxon>
        <taxon>Bacteroidota</taxon>
        <taxon>Flavobacteriia</taxon>
        <taxon>Flavobacteriales</taxon>
        <taxon>Flavobacteriaceae</taxon>
        <taxon>Flavobacterium</taxon>
    </lineage>
</organism>
<dbReference type="KEGG" id="fcm:BIW12_14045"/>
<evidence type="ECO:0000313" key="2">
    <source>
        <dbReference type="Proteomes" id="UP000178198"/>
    </source>
</evidence>
<dbReference type="InterPro" id="IPR021352">
    <property type="entry name" value="DUF2971"/>
</dbReference>
<sequence length="273" mass="32289">MDCSTLLWDFSTLTEPLFLKFYEQYGLSEEFEVDYEKDKNNGFTQIKELFFNFITNHAGIISLTPQPLHTLMWAHYSSEKGFMVELDWEIVKDNLKKENPNLNNYVFFPVQYVENLESIDFFGANFRSADVPFLYSVGVKRNDWAYEDEWRLISYAKGYGIPTSIISPFPNVPGQQERKVHYPIEAIKSITLGKQFFNGKNVEKLFEPMTFQMKDVQELKLIDFMIEHFPDKIFLCGEYETERTFKRSSERVNIIKKDNNIFTVIRMNEGFHQ</sequence>
<dbReference type="EMBL" id="CP017774">
    <property type="protein sequence ID" value="APA00452.1"/>
    <property type="molecule type" value="Genomic_DNA"/>
</dbReference>
<accession>A0A1D9PD23</accession>
<gene>
    <name evidence="1" type="ORF">BIW12_14045</name>
</gene>
<evidence type="ECO:0008006" key="3">
    <source>
        <dbReference type="Google" id="ProtNLM"/>
    </source>
</evidence>
<dbReference type="Pfam" id="PF11185">
    <property type="entry name" value="DUF2971"/>
    <property type="match status" value="1"/>
</dbReference>
<protein>
    <recommendedName>
        <fullName evidence="3">DUF2971 domain-containing protein</fullName>
    </recommendedName>
</protein>
<keyword evidence="2" id="KW-1185">Reference proteome</keyword>
<dbReference type="STRING" id="1306519.BIW12_14045"/>
<proteinExistence type="predicted"/>
<dbReference type="Proteomes" id="UP000178198">
    <property type="component" value="Chromosome"/>
</dbReference>
<dbReference type="AlphaFoldDB" id="A0A1D9PD23"/>
<reference evidence="1 2" key="1">
    <citation type="submission" date="2016-10" db="EMBL/GenBank/DDBJ databases">
        <title>Complete Genome Sequence of Flavobacterium sp. PK15.</title>
        <authorList>
            <person name="Ekwe A."/>
            <person name="Kim S.B."/>
        </authorList>
    </citation>
    <scope>NUCLEOTIDE SEQUENCE [LARGE SCALE GENOMIC DNA]</scope>
    <source>
        <strain evidence="1 2">PK15</strain>
    </source>
</reference>
<evidence type="ECO:0000313" key="1">
    <source>
        <dbReference type="EMBL" id="APA00452.1"/>
    </source>
</evidence>